<reference evidence="2 3" key="1">
    <citation type="submission" date="2023-02" db="EMBL/GenBank/DDBJ databases">
        <title>LHISI_Scaffold_Assembly.</title>
        <authorList>
            <person name="Stuart O.P."/>
            <person name="Cleave R."/>
            <person name="Magrath M.J.L."/>
            <person name="Mikheyev A.S."/>
        </authorList>
    </citation>
    <scope>NUCLEOTIDE SEQUENCE [LARGE SCALE GENOMIC DNA]</scope>
    <source>
        <strain evidence="2">Daus_M_001</strain>
        <tissue evidence="2">Leg muscle</tissue>
    </source>
</reference>
<dbReference type="Proteomes" id="UP001159363">
    <property type="component" value="Chromosome 5"/>
</dbReference>
<feature type="region of interest" description="Disordered" evidence="1">
    <location>
        <begin position="877"/>
        <end position="921"/>
    </location>
</feature>
<gene>
    <name evidence="2" type="ORF">PR048_017135</name>
</gene>
<organism evidence="2 3">
    <name type="scientific">Dryococelus australis</name>
    <dbReference type="NCBI Taxonomy" id="614101"/>
    <lineage>
        <taxon>Eukaryota</taxon>
        <taxon>Metazoa</taxon>
        <taxon>Ecdysozoa</taxon>
        <taxon>Arthropoda</taxon>
        <taxon>Hexapoda</taxon>
        <taxon>Insecta</taxon>
        <taxon>Pterygota</taxon>
        <taxon>Neoptera</taxon>
        <taxon>Polyneoptera</taxon>
        <taxon>Phasmatodea</taxon>
        <taxon>Verophasmatodea</taxon>
        <taxon>Anareolatae</taxon>
        <taxon>Phasmatidae</taxon>
        <taxon>Eurycanthinae</taxon>
        <taxon>Dryococelus</taxon>
    </lineage>
</organism>
<evidence type="ECO:0000256" key="1">
    <source>
        <dbReference type="SAM" id="MobiDB-lite"/>
    </source>
</evidence>
<keyword evidence="3" id="KW-1185">Reference proteome</keyword>
<evidence type="ECO:0000313" key="3">
    <source>
        <dbReference type="Proteomes" id="UP001159363"/>
    </source>
</evidence>
<evidence type="ECO:0000313" key="2">
    <source>
        <dbReference type="EMBL" id="KAJ8880665.1"/>
    </source>
</evidence>
<name>A0ABQ9H8N7_9NEOP</name>
<feature type="compositionally biased region" description="Basic and acidic residues" evidence="1">
    <location>
        <begin position="885"/>
        <end position="902"/>
    </location>
</feature>
<dbReference type="EMBL" id="JARBHB010000006">
    <property type="protein sequence ID" value="KAJ8880665.1"/>
    <property type="molecule type" value="Genomic_DNA"/>
</dbReference>
<protein>
    <submittedName>
        <fullName evidence="2">Uncharacterized protein</fullName>
    </submittedName>
</protein>
<comment type="caution">
    <text evidence="2">The sequence shown here is derived from an EMBL/GenBank/DDBJ whole genome shotgun (WGS) entry which is preliminary data.</text>
</comment>
<proteinExistence type="predicted"/>
<accession>A0ABQ9H8N7</accession>
<sequence length="1621" mass="182268">MSKLAKPEIDVSSVVPATLSDEILRTQHLKSNPTIPIKTPYDRVKQCREREIYIKASERVDLERSVKRYTVKSFDGESRSTELRAARVGNFIVLRRQHEATLGRSKLIRAGAAVSGGRRPAAGDIAVVKVRVSRGDLAGTPPEYGLHEKLRNSSRIHGVACAIWTLLMQPGAPADLQGSSRAGSCTARLPHFHMWDDVAGWPAGFLGNIPFPPPWHFGVASFSPHFIHIGSQDPVAKSHPNLSTQLNSVLIHPSFMYERRPPVVQSVGAPPVWGAGGSGFESRARHECFKLGYKLVYKPYPAKPSGITPGDQWIHEDIHTQSTGLGLTRSTTNREHRRIELQTRKDPMSTWYIVLAIVGTHVYPHVGTPVYPRLTTRKLEEVHLLSQRPQCVLPLTAQHRLRMDENALRDIMSTRYMILAGVGTPVYPLSTSRQLAEMDILSQLPQCVLPLTAQHRLRMDEVDYQSRVSTHRAPCSEGSHVNLVHDTGQFWDYCIPTVNFPTTCGDGYAIPAPITCVAMNFVPAVAPFGGGVRPEQCEMPQTGDMWCLKDNIGRLPDSMSDRTAACIAENTGELVADNKVRQVLRIVSTTTPPRPLYETWYLNAASSSSSVFRISRHGAKLFPFYATRLASRQLVIGLEYSRVGSNPENWMLTKSGDKVWYCSSESIAYIQNSIRPLDGQRIKEYATLSEDCEALRMAWTPPLQFAWVNDFGTERGGANASAEREGGGGKTALTGSYGVSIYGKLFRRHYAPYTRRRDARLKKEARGCVCKRGCLSQGRRASELRVHDVEVSRSTLVSVERHQLIEFSGVCKTQTELDDERHRRCHITPSSKVHGAWNIMSFLHFKKEVLNVSVFFSDIMTASGAVLTKMFRAKTHAEISQTSEAEQKEKGSDRSEKHRNQMEDDMTDGFSDEYQSGYKRRSDKKNGLQFIYTLVATPGVPCGRQPPLPEPHRGTAKITLEYLPQTHLHTEGSLVHAQHVTAFSGRDFSYRRGAVERTRMAGWDRIPAFTSPSQKGGGVIRSGRERGKAFLFFERKKYGDTASLLLFKTATQAYTVQVHNFSILEAKELLQGRARNFSISEQQPGEITAWVCLTTFNRSAGYSLLHQEYGGDCVPDNVISWNGASVICYLSYCTFESRLTSNVVRSEPDLNPLDYYIWGYLKRVDQDFPADTLHAVPGVFERARVNDAACSVMPASLPRVENVELSTALLSTRADNRSVQGCPKQLTRAQTHRITQAKFQKKSRTSNIKRKAVLCWNTELQLRNSSAPSTQFSSTDRCRNRMRRIVGLLETGWTIRRNDRYLKRFAVTVSLHWTQWEQEGTRACREGLGRPRIAGDKRLPVTNHVLSGYRRPPQSRLETSWSVPRDPRFIVERRITPAIKILRPLAHRERLAPEWTAILVTTKAILVGQLHQLWQDLPQEDIRRLYASMHDCIATCLRGAGGGNYFWSLFVEISVVFNLPSVTLSTAIRFSYSYTLCPDTVRFMKSWHLLAVILQIADCTSTRNLRVVSSRATRTERTCRRHQPDRRTTLSYDTNRMHKRALTAARGANDLDVATGCLQYTVHGASHLPGGIGYIYKNYSCMTKNKRPRCGLHVGGGESRAISPEDLDKGELPRFAWRDRT</sequence>